<feature type="compositionally biased region" description="Basic and acidic residues" evidence="6">
    <location>
        <begin position="496"/>
        <end position="506"/>
    </location>
</feature>
<feature type="compositionally biased region" description="Low complexity" evidence="6">
    <location>
        <begin position="822"/>
        <end position="848"/>
    </location>
</feature>
<evidence type="ECO:0000256" key="5">
    <source>
        <dbReference type="PIRSR" id="PIRSR602678-1"/>
    </source>
</evidence>
<dbReference type="SUPFAM" id="SSF102705">
    <property type="entry name" value="NIF3 (NGG1p interacting factor 3)-like"/>
    <property type="match status" value="1"/>
</dbReference>
<feature type="compositionally biased region" description="Low complexity" evidence="6">
    <location>
        <begin position="352"/>
        <end position="386"/>
    </location>
</feature>
<evidence type="ECO:0000259" key="7">
    <source>
        <dbReference type="Pfam" id="PF02892"/>
    </source>
</evidence>
<comment type="caution">
    <text evidence="8">The sequence shown here is derived from an EMBL/GenBank/DDBJ whole genome shotgun (WGS) entry which is preliminary data.</text>
</comment>
<feature type="region of interest" description="Disordered" evidence="6">
    <location>
        <begin position="685"/>
        <end position="730"/>
    </location>
</feature>
<accession>A0A9W8G5W5</accession>
<feature type="compositionally biased region" description="Low complexity" evidence="6">
    <location>
        <begin position="648"/>
        <end position="657"/>
    </location>
</feature>
<dbReference type="Pfam" id="PF02892">
    <property type="entry name" value="zf-BED"/>
    <property type="match status" value="1"/>
</dbReference>
<evidence type="ECO:0000256" key="4">
    <source>
        <dbReference type="ARBA" id="ARBA00022833"/>
    </source>
</evidence>
<evidence type="ECO:0000256" key="2">
    <source>
        <dbReference type="ARBA" id="ARBA00022723"/>
    </source>
</evidence>
<feature type="region of interest" description="Disordered" evidence="6">
    <location>
        <begin position="819"/>
        <end position="848"/>
    </location>
</feature>
<dbReference type="GO" id="GO:0008270">
    <property type="term" value="F:zinc ion binding"/>
    <property type="evidence" value="ECO:0007669"/>
    <property type="project" value="UniProtKB-KW"/>
</dbReference>
<feature type="binding site" evidence="5">
    <location>
        <position position="987"/>
    </location>
    <ligand>
        <name>a divalent metal cation</name>
        <dbReference type="ChEBI" id="CHEBI:60240"/>
        <label>1</label>
    </ligand>
</feature>
<feature type="region of interest" description="Disordered" evidence="6">
    <location>
        <begin position="1"/>
        <end position="386"/>
    </location>
</feature>
<feature type="compositionally biased region" description="Low complexity" evidence="6">
    <location>
        <begin position="111"/>
        <end position="122"/>
    </location>
</feature>
<gene>
    <name evidence="8" type="ORF">GGI25_004549</name>
</gene>
<comment type="similarity">
    <text evidence="1">Belongs to the GTP cyclohydrolase I type 2/NIF3 family.</text>
</comment>
<feature type="region of interest" description="Disordered" evidence="6">
    <location>
        <begin position="612"/>
        <end position="657"/>
    </location>
</feature>
<dbReference type="InterPro" id="IPR036069">
    <property type="entry name" value="DUF34/NIF3_sf"/>
</dbReference>
<dbReference type="PANTHER" id="PTHR13799">
    <property type="entry name" value="NGG1 INTERACTING FACTOR 3"/>
    <property type="match status" value="1"/>
</dbReference>
<evidence type="ECO:0000256" key="1">
    <source>
        <dbReference type="ARBA" id="ARBA00006964"/>
    </source>
</evidence>
<feature type="compositionally biased region" description="Low complexity" evidence="6">
    <location>
        <begin position="320"/>
        <end position="329"/>
    </location>
</feature>
<feature type="compositionally biased region" description="Polar residues" evidence="6">
    <location>
        <begin position="156"/>
        <end position="168"/>
    </location>
</feature>
<feature type="region of interest" description="Disordered" evidence="6">
    <location>
        <begin position="773"/>
        <end position="793"/>
    </location>
</feature>
<dbReference type="PANTHER" id="PTHR13799:SF13">
    <property type="entry name" value="NIF3-LIKE PROTEIN 1"/>
    <property type="match status" value="1"/>
</dbReference>
<feature type="compositionally biased region" description="Low complexity" evidence="6">
    <location>
        <begin position="250"/>
        <end position="260"/>
    </location>
</feature>
<dbReference type="FunFam" id="3.40.1390.30:FF:000001">
    <property type="entry name" value="GTP cyclohydrolase 1 type 2"/>
    <property type="match status" value="1"/>
</dbReference>
<dbReference type="InterPro" id="IPR003656">
    <property type="entry name" value="Znf_BED"/>
</dbReference>
<dbReference type="GO" id="GO:0003677">
    <property type="term" value="F:DNA binding"/>
    <property type="evidence" value="ECO:0007669"/>
    <property type="project" value="InterPro"/>
</dbReference>
<keyword evidence="3" id="KW-0863">Zinc-finger</keyword>
<evidence type="ECO:0000313" key="9">
    <source>
        <dbReference type="Proteomes" id="UP001151518"/>
    </source>
</evidence>
<dbReference type="AlphaFoldDB" id="A0A9W8G5W5"/>
<organism evidence="8 9">
    <name type="scientific">Coemansia spiralis</name>
    <dbReference type="NCBI Taxonomy" id="417178"/>
    <lineage>
        <taxon>Eukaryota</taxon>
        <taxon>Fungi</taxon>
        <taxon>Fungi incertae sedis</taxon>
        <taxon>Zoopagomycota</taxon>
        <taxon>Kickxellomycotina</taxon>
        <taxon>Kickxellomycetes</taxon>
        <taxon>Kickxellales</taxon>
        <taxon>Kickxellaceae</taxon>
        <taxon>Coemansia</taxon>
    </lineage>
</organism>
<reference evidence="8" key="1">
    <citation type="submission" date="2022-07" db="EMBL/GenBank/DDBJ databases">
        <title>Phylogenomic reconstructions and comparative analyses of Kickxellomycotina fungi.</title>
        <authorList>
            <person name="Reynolds N.K."/>
            <person name="Stajich J.E."/>
            <person name="Barry K."/>
            <person name="Grigoriev I.V."/>
            <person name="Crous P."/>
            <person name="Smith M.E."/>
        </authorList>
    </citation>
    <scope>NUCLEOTIDE SEQUENCE</scope>
    <source>
        <strain evidence="8">NRRL 3115</strain>
    </source>
</reference>
<feature type="binding site" evidence="5">
    <location>
        <position position="1156"/>
    </location>
    <ligand>
        <name>a divalent metal cation</name>
        <dbReference type="ChEBI" id="CHEBI:60240"/>
        <label>1</label>
    </ligand>
</feature>
<dbReference type="Proteomes" id="UP001151518">
    <property type="component" value="Unassembled WGS sequence"/>
</dbReference>
<dbReference type="Pfam" id="PF01784">
    <property type="entry name" value="DUF34_NIF3"/>
    <property type="match status" value="1"/>
</dbReference>
<feature type="compositionally biased region" description="Polar residues" evidence="6">
    <location>
        <begin position="715"/>
        <end position="724"/>
    </location>
</feature>
<evidence type="ECO:0000313" key="8">
    <source>
        <dbReference type="EMBL" id="KAJ2673802.1"/>
    </source>
</evidence>
<feature type="compositionally biased region" description="Polar residues" evidence="6">
    <location>
        <begin position="272"/>
        <end position="297"/>
    </location>
</feature>
<keyword evidence="4" id="KW-0862">Zinc</keyword>
<protein>
    <recommendedName>
        <fullName evidence="7">BED-type domain-containing protein</fullName>
    </recommendedName>
</protein>
<dbReference type="EMBL" id="JANBTW010000063">
    <property type="protein sequence ID" value="KAJ2673802.1"/>
    <property type="molecule type" value="Genomic_DNA"/>
</dbReference>
<evidence type="ECO:0000256" key="6">
    <source>
        <dbReference type="SAM" id="MobiDB-lite"/>
    </source>
</evidence>
<dbReference type="GO" id="GO:0005739">
    <property type="term" value="C:mitochondrion"/>
    <property type="evidence" value="ECO:0007669"/>
    <property type="project" value="TreeGrafter"/>
</dbReference>
<proteinExistence type="inferred from homology"/>
<feature type="domain" description="BED-type" evidence="7">
    <location>
        <begin position="427"/>
        <end position="457"/>
    </location>
</feature>
<feature type="binding site" evidence="5">
    <location>
        <position position="1160"/>
    </location>
    <ligand>
        <name>a divalent metal cation</name>
        <dbReference type="ChEBI" id="CHEBI:60240"/>
        <label>1</label>
    </ligand>
</feature>
<name>A0A9W8G5W5_9FUNG</name>
<feature type="binding site" evidence="5">
    <location>
        <position position="1025"/>
    </location>
    <ligand>
        <name>a divalent metal cation</name>
        <dbReference type="ChEBI" id="CHEBI:60240"/>
        <label>1</label>
    </ligand>
</feature>
<feature type="region of interest" description="Disordered" evidence="6">
    <location>
        <begin position="463"/>
        <end position="513"/>
    </location>
</feature>
<feature type="compositionally biased region" description="Polar residues" evidence="6">
    <location>
        <begin position="201"/>
        <end position="239"/>
    </location>
</feature>
<dbReference type="Gene3D" id="3.40.1390.30">
    <property type="entry name" value="NIF3 (NGG1p interacting factor 3)-like"/>
    <property type="match status" value="1"/>
</dbReference>
<dbReference type="InterPro" id="IPR002678">
    <property type="entry name" value="DUF34/NIF3"/>
</dbReference>
<feature type="compositionally biased region" description="Polar residues" evidence="6">
    <location>
        <begin position="82"/>
        <end position="110"/>
    </location>
</feature>
<feature type="compositionally biased region" description="Low complexity" evidence="6">
    <location>
        <begin position="51"/>
        <end position="69"/>
    </location>
</feature>
<sequence>MSKRVLNNGHLAATGPQQHPSYHMHPPAPTHQQTQAEEQTRLNKVENLLQRNSPLLSPQSRSQNQQQQRPTEEVEKMESSAIARSSGGTPVQQLKDSSQQPQEQPLSRQYSTTNGPPSNSSSRLPSMPASPFTSRPSIFPPDSIDGGPPGGRSANAPANATSGPSTLHQLPPNSPQDVRPRRMTFMATPLSGDAHRDHYETSFSRSTSNTAGASGHQFSPGSQASPQRQFFASSSTSGQMFPGRQQPYIQNQQHGHGHNQSFPPPPASAPSNQLHFNLSANQQQQPAGGSGTFNHRASYSGPVGPGMPMQRSLSPPPPGRRYLPVPGRYDIGGGLQRSPLPFPRIPSPKLNQQHPLQQQQQQQPRPQQPRSQQQQQPRSSPPSATAPLASVVAVSNSNAANNASAQSPVRESTRRLSSVVWGPTGFERLESGMSRCKICSKEYSKGSSTGTLKRHFRQHQINVGSGNSYSRPSPPTTGGTGNNATHHVSRPRAYSHRTESRTRREVSPFSSPPAARSLARFVAMPPHTSAAPAAAGVSSLSSSSSSSALASSAMVSAPVAPGMVVGKQGQPAASAGMRVSTASDMDTSSAIAGSALLSMAAGDQRMAVDGESIRRPARSSDPSVYPHQDGTSPDVSMVDPETRDISVSPSPSTATSAHENMLAETGGIKGFGFSESDRNAIGADVEGQVEGADSYAEYDSDDGGRRHPHKRRRATVTSVQSASSGEFLREGDPLSATELVALSSELMLRVAHALPLLAQEAAATAAVAAASKTENGDEAGGGHPDSQRRASLLCGSNGDPLDLLFGHIKNTLLDRSGLQNGTTAVPSSSSAAATSHPSPHATKAQQLLSSSVSPSSALSNFYNILSIPFLNRDSHQTTTASSALPYTVRKAFPFSAQTRQQPVTHTKASAESSSLYDMSLLSRVSAAMQRIAPLSLAELKWDNVGILLEAAQPRANASKVFLTIDLTLETLNEALDDPAVGVIVSYHPPIFFAWKSLTMSDHKQSLILKCAGAGVSIYSPHTSLDSCENGINDWLASLAGEGKVTPITPALPESADGQQNAGSGRIVELASPQPLTSIVSRVKNLLELERIRVARASCHESDDDKQKLISTVAVCAGAGNSVVGSVPADLYITGEMGHHEVLAAVAKGTSCILGEHSNTERGYLRTILVKRLQQELDSDKADETTSIIVSKHDKDPISIE</sequence>
<keyword evidence="2 5" id="KW-0479">Metal-binding</keyword>
<dbReference type="OrthoDB" id="3345469at2759"/>
<evidence type="ECO:0000256" key="3">
    <source>
        <dbReference type="ARBA" id="ARBA00022771"/>
    </source>
</evidence>